<keyword evidence="2" id="KW-1133">Transmembrane helix</keyword>
<evidence type="ECO:0000313" key="3">
    <source>
        <dbReference type="EMBL" id="MBB6569511.1"/>
    </source>
</evidence>
<reference evidence="3 6" key="2">
    <citation type="submission" date="2020-08" db="EMBL/GenBank/DDBJ databases">
        <title>Sequencing the genomes of 1000 actinobacteria strains.</title>
        <authorList>
            <person name="Klenk H.-P."/>
        </authorList>
    </citation>
    <scope>NUCLEOTIDE SEQUENCE [LARGE SCALE GENOMIC DNA]</scope>
    <source>
        <strain evidence="3 6">DSM 15626</strain>
    </source>
</reference>
<protein>
    <submittedName>
        <fullName evidence="4">Uncharacterized protein</fullName>
    </submittedName>
</protein>
<dbReference type="Proteomes" id="UP000553957">
    <property type="component" value="Unassembled WGS sequence"/>
</dbReference>
<keyword evidence="2" id="KW-0472">Membrane</keyword>
<accession>A0A7Y4P013</accession>
<evidence type="ECO:0000256" key="1">
    <source>
        <dbReference type="SAM" id="MobiDB-lite"/>
    </source>
</evidence>
<feature type="transmembrane region" description="Helical" evidence="2">
    <location>
        <begin position="40"/>
        <end position="60"/>
    </location>
</feature>
<sequence>MSNDIERLLAAAADDTDRPLHTDLDNILARGRRSVRRGRIAIASAALVSTAALVGGVTAWTGAVAGAADPAGITVDNSTGVVTDNESGTKAVPPPPVSPLSDAEIVKRCKRWDSEALTRHNSVGNGDDKAGPINDRWKVILKVGDQTKLDAMLMSPDQSIVSRCTFGSELRTAFAMRHYTKSSVSAAEDADKSSMGGQPETVESHSRIPAPNVARVLVDVFGEKAPREARVSSDGYFSEGAPDWIAWEKVDPTDQPKRVQGHPRIQRVRAYDAKGKQVYEWKYTPHR</sequence>
<comment type="caution">
    <text evidence="4">The sequence shown here is derived from an EMBL/GenBank/DDBJ whole genome shotgun (WGS) entry which is preliminary data.</text>
</comment>
<dbReference type="RefSeq" id="WP_171673143.1">
    <property type="nucleotide sequence ID" value="NZ_BAAAGT010000002.1"/>
</dbReference>
<feature type="region of interest" description="Disordered" evidence="1">
    <location>
        <begin position="185"/>
        <end position="208"/>
    </location>
</feature>
<proteinExistence type="predicted"/>
<dbReference type="EMBL" id="JACHKF010000001">
    <property type="protein sequence ID" value="MBB6569511.1"/>
    <property type="molecule type" value="Genomic_DNA"/>
</dbReference>
<evidence type="ECO:0000256" key="2">
    <source>
        <dbReference type="SAM" id="Phobius"/>
    </source>
</evidence>
<gene>
    <name evidence="3" type="ORF">HNR71_005148</name>
    <name evidence="4" type="ORF">HPO96_10400</name>
</gene>
<keyword evidence="2" id="KW-0812">Transmembrane</keyword>
<evidence type="ECO:0000313" key="4">
    <source>
        <dbReference type="EMBL" id="NOL40655.1"/>
    </source>
</evidence>
<reference evidence="4 5" key="1">
    <citation type="submission" date="2020-05" db="EMBL/GenBank/DDBJ databases">
        <title>Genome sequence of Kribbella sandramycini ATCC 39419.</title>
        <authorList>
            <person name="Maclea K.S."/>
            <person name="Fair J.L."/>
        </authorList>
    </citation>
    <scope>NUCLEOTIDE SEQUENCE [LARGE SCALE GENOMIC DNA]</scope>
    <source>
        <strain evidence="4 5">ATCC 39419</strain>
    </source>
</reference>
<keyword evidence="5" id="KW-1185">Reference proteome</keyword>
<dbReference type="EMBL" id="JABJRC010000002">
    <property type="protein sequence ID" value="NOL40655.1"/>
    <property type="molecule type" value="Genomic_DNA"/>
</dbReference>
<evidence type="ECO:0000313" key="5">
    <source>
        <dbReference type="Proteomes" id="UP000534306"/>
    </source>
</evidence>
<dbReference type="Proteomes" id="UP000534306">
    <property type="component" value="Unassembled WGS sequence"/>
</dbReference>
<evidence type="ECO:0000313" key="6">
    <source>
        <dbReference type="Proteomes" id="UP000553957"/>
    </source>
</evidence>
<dbReference type="AlphaFoldDB" id="A0A7Y4P013"/>
<organism evidence="4 5">
    <name type="scientific">Kribbella sandramycini</name>
    <dbReference type="NCBI Taxonomy" id="60450"/>
    <lineage>
        <taxon>Bacteria</taxon>
        <taxon>Bacillati</taxon>
        <taxon>Actinomycetota</taxon>
        <taxon>Actinomycetes</taxon>
        <taxon>Propionibacteriales</taxon>
        <taxon>Kribbellaceae</taxon>
        <taxon>Kribbella</taxon>
    </lineage>
</organism>
<name>A0A7Y4P013_9ACTN</name>